<gene>
    <name evidence="2" type="ORF">AMECASPLE_021500</name>
</gene>
<dbReference type="EMBL" id="JAHRIP010001857">
    <property type="protein sequence ID" value="MEQ2280590.1"/>
    <property type="molecule type" value="Genomic_DNA"/>
</dbReference>
<proteinExistence type="predicted"/>
<sequence>MQPSCFPLCLSISAVGTASRHHFLSSSASVYTLQTLLGSDNELSSCVHMFGYILDRLLYYSEFLPSSHLGQSLQNPIQKKEPLPVRGRNIPKWPG</sequence>
<dbReference type="Proteomes" id="UP001469553">
    <property type="component" value="Unassembled WGS sequence"/>
</dbReference>
<name>A0ABV0XGL6_9TELE</name>
<organism evidence="2 3">
    <name type="scientific">Ameca splendens</name>
    <dbReference type="NCBI Taxonomy" id="208324"/>
    <lineage>
        <taxon>Eukaryota</taxon>
        <taxon>Metazoa</taxon>
        <taxon>Chordata</taxon>
        <taxon>Craniata</taxon>
        <taxon>Vertebrata</taxon>
        <taxon>Euteleostomi</taxon>
        <taxon>Actinopterygii</taxon>
        <taxon>Neopterygii</taxon>
        <taxon>Teleostei</taxon>
        <taxon>Neoteleostei</taxon>
        <taxon>Acanthomorphata</taxon>
        <taxon>Ovalentaria</taxon>
        <taxon>Atherinomorphae</taxon>
        <taxon>Cyprinodontiformes</taxon>
        <taxon>Goodeidae</taxon>
        <taxon>Ameca</taxon>
    </lineage>
</organism>
<evidence type="ECO:0000313" key="2">
    <source>
        <dbReference type="EMBL" id="MEQ2280590.1"/>
    </source>
</evidence>
<reference evidence="2 3" key="1">
    <citation type="submission" date="2021-06" db="EMBL/GenBank/DDBJ databases">
        <authorList>
            <person name="Palmer J.M."/>
        </authorList>
    </citation>
    <scope>NUCLEOTIDE SEQUENCE [LARGE SCALE GENOMIC DNA]</scope>
    <source>
        <strain evidence="2 3">AS_MEX2019</strain>
        <tissue evidence="2">Muscle</tissue>
    </source>
</reference>
<keyword evidence="3" id="KW-1185">Reference proteome</keyword>
<evidence type="ECO:0000313" key="3">
    <source>
        <dbReference type="Proteomes" id="UP001469553"/>
    </source>
</evidence>
<evidence type="ECO:0008006" key="4">
    <source>
        <dbReference type="Google" id="ProtNLM"/>
    </source>
</evidence>
<comment type="caution">
    <text evidence="2">The sequence shown here is derived from an EMBL/GenBank/DDBJ whole genome shotgun (WGS) entry which is preliminary data.</text>
</comment>
<accession>A0ABV0XGL6</accession>
<feature type="region of interest" description="Disordered" evidence="1">
    <location>
        <begin position="70"/>
        <end position="95"/>
    </location>
</feature>
<protein>
    <recommendedName>
        <fullName evidence="4">Secreted protein</fullName>
    </recommendedName>
</protein>
<evidence type="ECO:0000256" key="1">
    <source>
        <dbReference type="SAM" id="MobiDB-lite"/>
    </source>
</evidence>